<protein>
    <submittedName>
        <fullName evidence="1">Uncharacterized protein</fullName>
    </submittedName>
</protein>
<evidence type="ECO:0000313" key="1">
    <source>
        <dbReference type="EMBL" id="ASV76732.1"/>
    </source>
</evidence>
<name>A0A286RLA9_9BACT</name>
<evidence type="ECO:0000313" key="2">
    <source>
        <dbReference type="Proteomes" id="UP000215086"/>
    </source>
</evidence>
<accession>A0A286RLA9</accession>
<organism evidence="1 2">
    <name type="scientific">Thermogutta terrifontis</name>
    <dbReference type="NCBI Taxonomy" id="1331910"/>
    <lineage>
        <taxon>Bacteria</taxon>
        <taxon>Pseudomonadati</taxon>
        <taxon>Planctomycetota</taxon>
        <taxon>Planctomycetia</taxon>
        <taxon>Pirellulales</taxon>
        <taxon>Thermoguttaceae</taxon>
        <taxon>Thermogutta</taxon>
    </lineage>
</organism>
<proteinExistence type="predicted"/>
<dbReference type="AlphaFoldDB" id="A0A286RLA9"/>
<dbReference type="EMBL" id="CP018477">
    <property type="protein sequence ID" value="ASV76732.1"/>
    <property type="molecule type" value="Genomic_DNA"/>
</dbReference>
<sequence length="43" mass="5025">MRGMSQRPIAPVHAANRYRAGTVRPIVLRDRWALGECRLRFVF</sequence>
<dbReference type="KEGG" id="ttf:THTE_4131"/>
<dbReference type="Proteomes" id="UP000215086">
    <property type="component" value="Chromosome"/>
</dbReference>
<gene>
    <name evidence="1" type="ORF">THTE_4131</name>
</gene>
<keyword evidence="2" id="KW-1185">Reference proteome</keyword>
<reference evidence="1 2" key="1">
    <citation type="journal article" name="Front. Microbiol.">
        <title>Sugar Metabolism of the First Thermophilic Planctomycete Thermogutta terrifontis: Comparative Genomic and Transcriptomic Approaches.</title>
        <authorList>
            <person name="Elcheninov A.G."/>
            <person name="Menzel P."/>
            <person name="Gudbergsdottir S.R."/>
            <person name="Slesarev A.I."/>
            <person name="Kadnikov V.V."/>
            <person name="Krogh A."/>
            <person name="Bonch-Osmolovskaya E.A."/>
            <person name="Peng X."/>
            <person name="Kublanov I.V."/>
        </authorList>
    </citation>
    <scope>NUCLEOTIDE SEQUENCE [LARGE SCALE GENOMIC DNA]</scope>
    <source>
        <strain evidence="1 2">R1</strain>
    </source>
</reference>